<dbReference type="SUPFAM" id="SSF54236">
    <property type="entry name" value="Ubiquitin-like"/>
    <property type="match status" value="1"/>
</dbReference>
<dbReference type="GO" id="GO:0006511">
    <property type="term" value="P:ubiquitin-dependent protein catabolic process"/>
    <property type="evidence" value="ECO:0007669"/>
    <property type="project" value="TreeGrafter"/>
</dbReference>
<dbReference type="InterPro" id="IPR015496">
    <property type="entry name" value="Ubiquilin"/>
</dbReference>
<feature type="domain" description="Ubiquitin-like" evidence="1">
    <location>
        <begin position="2"/>
        <end position="61"/>
    </location>
</feature>
<sequence>MVQLFVKTTAGKKFSVEIELERTVAECKTALVPTTEVPEAQQRLIFKGKVLKDEETLASYGTVNILLTSLQQQMLQNPEMMRQMMDSPIVQSIMSNPEIMRMSKSLFSTRPVVQVEQVAVRLQCRASLAQVLEAPLVKLEGRELQRLELTLPHLTQTLGRQDQLPPFANPWANPGAGAGMAGFGGLGGLGAGAPNPELLNQLLQSPLMQPMLDEMANNPQMFVSQMEQMNPQVAAMFNANPQMRQMMMNPDFIRGIMNPQNLQAMMQMQSAMNQLRSSGLIPGFEAMNLGAGMTPPTSTTPGNGTAAPLDFSALLGGLGAPGSMGAAASPAANPEEHMLEVQELLDASAADASAVREYLNTIDTDELDQLLAQLVNDECKRQARTDGAPNDHDWLALVQLLLQSKTTRGRTMTRLVQLLWRGVMMQR</sequence>
<evidence type="ECO:0000259" key="1">
    <source>
        <dbReference type="PROSITE" id="PS50053"/>
    </source>
</evidence>
<dbReference type="InterPro" id="IPR000626">
    <property type="entry name" value="Ubiquitin-like_dom"/>
</dbReference>
<dbReference type="Pfam" id="PF23195">
    <property type="entry name" value="UBQLN1"/>
    <property type="match status" value="2"/>
</dbReference>
<dbReference type="GO" id="GO:0005829">
    <property type="term" value="C:cytosol"/>
    <property type="evidence" value="ECO:0007669"/>
    <property type="project" value="TreeGrafter"/>
</dbReference>
<dbReference type="EMBL" id="JAKCXM010000001">
    <property type="protein sequence ID" value="KAJ0410250.1"/>
    <property type="molecule type" value="Genomic_DNA"/>
</dbReference>
<dbReference type="Pfam" id="PF00240">
    <property type="entry name" value="ubiquitin"/>
    <property type="match status" value="1"/>
</dbReference>
<dbReference type="GO" id="GO:0031593">
    <property type="term" value="F:polyubiquitin modification-dependent protein binding"/>
    <property type="evidence" value="ECO:0007669"/>
    <property type="project" value="TreeGrafter"/>
</dbReference>
<dbReference type="PANTHER" id="PTHR10677:SF3">
    <property type="entry name" value="FI07626P-RELATED"/>
    <property type="match status" value="1"/>
</dbReference>
<dbReference type="Proteomes" id="UP001209570">
    <property type="component" value="Unassembled WGS sequence"/>
</dbReference>
<proteinExistence type="predicted"/>
<reference evidence="2" key="1">
    <citation type="submission" date="2021-12" db="EMBL/GenBank/DDBJ databases">
        <title>Prjna785345.</title>
        <authorList>
            <person name="Rujirawat T."/>
            <person name="Krajaejun T."/>
        </authorList>
    </citation>
    <scope>NUCLEOTIDE SEQUENCE</scope>
    <source>
        <strain evidence="2">Pi057C3</strain>
    </source>
</reference>
<dbReference type="Gene3D" id="3.10.20.90">
    <property type="entry name" value="Phosphatidylinositol 3-kinase Catalytic Subunit, Chain A, domain 1"/>
    <property type="match status" value="1"/>
</dbReference>
<protein>
    <recommendedName>
        <fullName evidence="1">Ubiquitin-like domain-containing protein</fullName>
    </recommendedName>
</protein>
<name>A0AAD5MCK9_PYTIN</name>
<evidence type="ECO:0000313" key="2">
    <source>
        <dbReference type="EMBL" id="KAJ0410250.1"/>
    </source>
</evidence>
<evidence type="ECO:0000313" key="3">
    <source>
        <dbReference type="Proteomes" id="UP001209570"/>
    </source>
</evidence>
<accession>A0AAD5MCK9</accession>
<dbReference type="AlphaFoldDB" id="A0AAD5MCK9"/>
<dbReference type="PANTHER" id="PTHR10677">
    <property type="entry name" value="UBIQUILIN"/>
    <property type="match status" value="1"/>
</dbReference>
<dbReference type="InterPro" id="IPR006636">
    <property type="entry name" value="STI1_HS-bd"/>
</dbReference>
<dbReference type="InterPro" id="IPR029071">
    <property type="entry name" value="Ubiquitin-like_domsf"/>
</dbReference>
<dbReference type="SMART" id="SM00213">
    <property type="entry name" value="UBQ"/>
    <property type="match status" value="1"/>
</dbReference>
<dbReference type="SMART" id="SM00727">
    <property type="entry name" value="STI1"/>
    <property type="match status" value="2"/>
</dbReference>
<gene>
    <name evidence="2" type="ORF">P43SY_002582</name>
</gene>
<comment type="caution">
    <text evidence="2">The sequence shown here is derived from an EMBL/GenBank/DDBJ whole genome shotgun (WGS) entry which is preliminary data.</text>
</comment>
<dbReference type="PROSITE" id="PS50053">
    <property type="entry name" value="UBIQUITIN_2"/>
    <property type="match status" value="1"/>
</dbReference>
<keyword evidence="3" id="KW-1185">Reference proteome</keyword>
<organism evidence="2 3">
    <name type="scientific">Pythium insidiosum</name>
    <name type="common">Pythiosis disease agent</name>
    <dbReference type="NCBI Taxonomy" id="114742"/>
    <lineage>
        <taxon>Eukaryota</taxon>
        <taxon>Sar</taxon>
        <taxon>Stramenopiles</taxon>
        <taxon>Oomycota</taxon>
        <taxon>Peronosporomycetes</taxon>
        <taxon>Pythiales</taxon>
        <taxon>Pythiaceae</taxon>
        <taxon>Pythium</taxon>
    </lineage>
</organism>